<keyword evidence="2" id="KW-1185">Reference proteome</keyword>
<accession>A0A024GTZ3</accession>
<gene>
    <name evidence="1" type="ORF">BN9_115540</name>
</gene>
<sequence>MGFILKSEGNCPVTDTMYCKMGTLRQEPNNYLSPIPGWHLDCITVSTNTQVQMYVPKNPTQGDLGTCTNLRIHFANDMMLLDTSVTAVNDAIDIPIKDMNAQMCWGQYLESASFGGIVDKTVEFLRFELENDGLAVTEQ</sequence>
<reference evidence="1 2" key="1">
    <citation type="submission" date="2012-05" db="EMBL/GenBank/DDBJ databases">
        <title>Recombination and specialization in a pathogen metapopulation.</title>
        <authorList>
            <person name="Gardiner A."/>
            <person name="Kemen E."/>
            <person name="Schultz-Larsen T."/>
            <person name="MacLean D."/>
            <person name="Van Oosterhout C."/>
            <person name="Jones J.D.G."/>
        </authorList>
    </citation>
    <scope>NUCLEOTIDE SEQUENCE [LARGE SCALE GENOMIC DNA]</scope>
    <source>
        <strain evidence="1 2">Ac Nc2</strain>
    </source>
</reference>
<name>A0A024GTZ3_9STRA</name>
<dbReference type="EMBL" id="CAIX01000385">
    <property type="protein sequence ID" value="CCI50045.1"/>
    <property type="molecule type" value="Genomic_DNA"/>
</dbReference>
<proteinExistence type="predicted"/>
<comment type="caution">
    <text evidence="1">The sequence shown here is derived from an EMBL/GenBank/DDBJ whole genome shotgun (WGS) entry which is preliminary data.</text>
</comment>
<dbReference type="InParanoid" id="A0A024GTZ3"/>
<dbReference type="Proteomes" id="UP000053237">
    <property type="component" value="Unassembled WGS sequence"/>
</dbReference>
<dbReference type="AlphaFoldDB" id="A0A024GTZ3"/>
<evidence type="ECO:0000313" key="2">
    <source>
        <dbReference type="Proteomes" id="UP000053237"/>
    </source>
</evidence>
<organism evidence="1 2">
    <name type="scientific">Albugo candida</name>
    <dbReference type="NCBI Taxonomy" id="65357"/>
    <lineage>
        <taxon>Eukaryota</taxon>
        <taxon>Sar</taxon>
        <taxon>Stramenopiles</taxon>
        <taxon>Oomycota</taxon>
        <taxon>Peronosporomycetes</taxon>
        <taxon>Albuginales</taxon>
        <taxon>Albuginaceae</taxon>
        <taxon>Albugo</taxon>
    </lineage>
</organism>
<evidence type="ECO:0000313" key="1">
    <source>
        <dbReference type="EMBL" id="CCI50045.1"/>
    </source>
</evidence>
<protein>
    <submittedName>
        <fullName evidence="1">Uncharacterized protein</fullName>
    </submittedName>
</protein>